<proteinExistence type="predicted"/>
<dbReference type="EMBL" id="LAZR01028465">
    <property type="protein sequence ID" value="KKL62517.1"/>
    <property type="molecule type" value="Genomic_DNA"/>
</dbReference>
<protein>
    <recommendedName>
        <fullName evidence="2">Nuclease associated modular domain-containing protein</fullName>
    </recommendedName>
</protein>
<organism evidence="1">
    <name type="scientific">marine sediment metagenome</name>
    <dbReference type="NCBI Taxonomy" id="412755"/>
    <lineage>
        <taxon>unclassified sequences</taxon>
        <taxon>metagenomes</taxon>
        <taxon>ecological metagenomes</taxon>
    </lineage>
</organism>
<name>A0A0F9GH46_9ZZZZ</name>
<evidence type="ECO:0008006" key="2">
    <source>
        <dbReference type="Google" id="ProtNLM"/>
    </source>
</evidence>
<sequence length="258" mass="30853">MSVSKIKIYTFYNFLFWHYVVLGISSEKIGKLCKINGITIRRWLKIHNIKREKPLYMNKKWLIHNYTKLELSPKEIGKLCNVCNRIIHNWLRKFNIPKRSRSEASKIAQNRPGVNVKKIKIMKRVWNDLNYRAKMSGKNNPCWKEWEDLKCISKHYRMRRELGEMGIFAPEYCSYCNKLKSKKRKFDLMNLDHNYLENTLDYYYACHNCHNIYHTLAGLGGKTSGITIKPIPNLIKNLQKLKTREERKKLLKEVILKK</sequence>
<gene>
    <name evidence="1" type="ORF">LCGC14_2184430</name>
</gene>
<accession>A0A0F9GH46</accession>
<reference evidence="1" key="1">
    <citation type="journal article" date="2015" name="Nature">
        <title>Complex archaea that bridge the gap between prokaryotes and eukaryotes.</title>
        <authorList>
            <person name="Spang A."/>
            <person name="Saw J.H."/>
            <person name="Jorgensen S.L."/>
            <person name="Zaremba-Niedzwiedzka K."/>
            <person name="Martijn J."/>
            <person name="Lind A.E."/>
            <person name="van Eijk R."/>
            <person name="Schleper C."/>
            <person name="Guy L."/>
            <person name="Ettema T.J."/>
        </authorList>
    </citation>
    <scope>NUCLEOTIDE SEQUENCE</scope>
</reference>
<evidence type="ECO:0000313" key="1">
    <source>
        <dbReference type="EMBL" id="KKL62517.1"/>
    </source>
</evidence>
<dbReference type="AlphaFoldDB" id="A0A0F9GH46"/>
<comment type="caution">
    <text evidence="1">The sequence shown here is derived from an EMBL/GenBank/DDBJ whole genome shotgun (WGS) entry which is preliminary data.</text>
</comment>